<proteinExistence type="predicted"/>
<sequence length="267" mass="30561">MIDDLLFHSRVAKSKRTQRMGEFQLVIPKQLIPKILETYHQTPLAGHMGIQQTVDNISEQFYFQNFQSTVSSYVRSCHDCQERKMTKAHTKSEIISFRTPTEPFQTWQVSLFGPLPITQKGNAYIFTAVDMFSKLLFCVPLLSSDSVTVSHALFQLVCTFGVCDCVISDKGSEFISQCTDQLSKILEVNQNFTPSFIHHCLGLCERTQRTVAERLTPYTKKGIQWDNMLPAITFSFNISTSDSTKYSPYEVVYGFRPKFLSPFQNLE</sequence>
<dbReference type="InterPro" id="IPR001584">
    <property type="entry name" value="Integrase_cat-core"/>
</dbReference>
<accession>A0A6J8ANX1</accession>
<protein>
    <recommendedName>
        <fullName evidence="1">Integrase catalytic domain-containing protein</fullName>
    </recommendedName>
</protein>
<reference evidence="2 3" key="1">
    <citation type="submission" date="2020-06" db="EMBL/GenBank/DDBJ databases">
        <authorList>
            <person name="Li R."/>
            <person name="Bekaert M."/>
        </authorList>
    </citation>
    <scope>NUCLEOTIDE SEQUENCE [LARGE SCALE GENOMIC DNA]</scope>
    <source>
        <strain evidence="3">wild</strain>
    </source>
</reference>
<evidence type="ECO:0000313" key="2">
    <source>
        <dbReference type="EMBL" id="CAC5369830.1"/>
    </source>
</evidence>
<dbReference type="OrthoDB" id="6112321at2759"/>
<gene>
    <name evidence="2" type="ORF">MCOR_8874</name>
</gene>
<dbReference type="Pfam" id="PF17921">
    <property type="entry name" value="Integrase_H2C2"/>
    <property type="match status" value="1"/>
</dbReference>
<dbReference type="InterPro" id="IPR041588">
    <property type="entry name" value="Integrase_H2C2"/>
</dbReference>
<keyword evidence="3" id="KW-1185">Reference proteome</keyword>
<dbReference type="InterPro" id="IPR036397">
    <property type="entry name" value="RNaseH_sf"/>
</dbReference>
<name>A0A6J8ANX1_MYTCO</name>
<dbReference type="Gene3D" id="3.30.420.10">
    <property type="entry name" value="Ribonuclease H-like superfamily/Ribonuclease H"/>
    <property type="match status" value="1"/>
</dbReference>
<dbReference type="InterPro" id="IPR012337">
    <property type="entry name" value="RNaseH-like_sf"/>
</dbReference>
<dbReference type="InterPro" id="IPR050951">
    <property type="entry name" value="Retrovirus_Pol_polyprotein"/>
</dbReference>
<evidence type="ECO:0000313" key="3">
    <source>
        <dbReference type="Proteomes" id="UP000507470"/>
    </source>
</evidence>
<evidence type="ECO:0000259" key="1">
    <source>
        <dbReference type="PROSITE" id="PS50994"/>
    </source>
</evidence>
<organism evidence="2 3">
    <name type="scientific">Mytilus coruscus</name>
    <name type="common">Sea mussel</name>
    <dbReference type="NCBI Taxonomy" id="42192"/>
    <lineage>
        <taxon>Eukaryota</taxon>
        <taxon>Metazoa</taxon>
        <taxon>Spiralia</taxon>
        <taxon>Lophotrochozoa</taxon>
        <taxon>Mollusca</taxon>
        <taxon>Bivalvia</taxon>
        <taxon>Autobranchia</taxon>
        <taxon>Pteriomorphia</taxon>
        <taxon>Mytilida</taxon>
        <taxon>Mytiloidea</taxon>
        <taxon>Mytilidae</taxon>
        <taxon>Mytilinae</taxon>
        <taxon>Mytilus</taxon>
    </lineage>
</organism>
<dbReference type="EMBL" id="CACVKT020001621">
    <property type="protein sequence ID" value="CAC5369830.1"/>
    <property type="molecule type" value="Genomic_DNA"/>
</dbReference>
<dbReference type="AlphaFoldDB" id="A0A6J8ANX1"/>
<dbReference type="GO" id="GO:0015074">
    <property type="term" value="P:DNA integration"/>
    <property type="evidence" value="ECO:0007669"/>
    <property type="project" value="InterPro"/>
</dbReference>
<feature type="domain" description="Integrase catalytic" evidence="1">
    <location>
        <begin position="99"/>
        <end position="256"/>
    </location>
</feature>
<dbReference type="FunFam" id="1.10.340.70:FF:000001">
    <property type="entry name" value="Retrovirus-related Pol polyprotein from transposon gypsy-like Protein"/>
    <property type="match status" value="1"/>
</dbReference>
<dbReference type="GO" id="GO:0003676">
    <property type="term" value="F:nucleic acid binding"/>
    <property type="evidence" value="ECO:0007669"/>
    <property type="project" value="InterPro"/>
</dbReference>
<dbReference type="SUPFAM" id="SSF53098">
    <property type="entry name" value="Ribonuclease H-like"/>
    <property type="match status" value="1"/>
</dbReference>
<dbReference type="Gene3D" id="1.10.340.70">
    <property type="match status" value="1"/>
</dbReference>
<dbReference type="Proteomes" id="UP000507470">
    <property type="component" value="Unassembled WGS sequence"/>
</dbReference>
<dbReference type="Pfam" id="PF00665">
    <property type="entry name" value="rve"/>
    <property type="match status" value="1"/>
</dbReference>
<dbReference type="PROSITE" id="PS50994">
    <property type="entry name" value="INTEGRASE"/>
    <property type="match status" value="1"/>
</dbReference>
<dbReference type="PANTHER" id="PTHR37984">
    <property type="entry name" value="PROTEIN CBG26694"/>
    <property type="match status" value="1"/>
</dbReference>
<dbReference type="PANTHER" id="PTHR37984:SF15">
    <property type="entry name" value="INTEGRASE CATALYTIC DOMAIN-CONTAINING PROTEIN"/>
    <property type="match status" value="1"/>
</dbReference>